<feature type="domain" description="HNH nuclease" evidence="3">
    <location>
        <begin position="49"/>
        <end position="104"/>
    </location>
</feature>
<dbReference type="PANTHER" id="PTHR41286:SF1">
    <property type="entry name" value="HNH NUCLEASE YAJD-RELATED"/>
    <property type="match status" value="1"/>
</dbReference>
<reference evidence="4" key="1">
    <citation type="journal article" date="2014" name="Front. Microbiol.">
        <title>High frequency of phylogenetically diverse reductive dehalogenase-homologous genes in deep subseafloor sedimentary metagenomes.</title>
        <authorList>
            <person name="Kawai M."/>
            <person name="Futagami T."/>
            <person name="Toyoda A."/>
            <person name="Takaki Y."/>
            <person name="Nishi S."/>
            <person name="Hori S."/>
            <person name="Arai W."/>
            <person name="Tsubouchi T."/>
            <person name="Morono Y."/>
            <person name="Uchiyama I."/>
            <person name="Ito T."/>
            <person name="Fujiyama A."/>
            <person name="Inagaki F."/>
            <person name="Takami H."/>
        </authorList>
    </citation>
    <scope>NUCLEOTIDE SEQUENCE</scope>
    <source>
        <strain evidence="4">Expedition CK06-06</strain>
    </source>
</reference>
<dbReference type="GO" id="GO:0016787">
    <property type="term" value="F:hydrolase activity"/>
    <property type="evidence" value="ECO:0007669"/>
    <property type="project" value="UniProtKB-KW"/>
</dbReference>
<dbReference type="PANTHER" id="PTHR41286">
    <property type="entry name" value="HNH NUCLEASE YAJD-RELATED"/>
    <property type="match status" value="1"/>
</dbReference>
<evidence type="ECO:0000256" key="1">
    <source>
        <dbReference type="ARBA" id="ARBA00022722"/>
    </source>
</evidence>
<dbReference type="GO" id="GO:0005829">
    <property type="term" value="C:cytosol"/>
    <property type="evidence" value="ECO:0007669"/>
    <property type="project" value="TreeGrafter"/>
</dbReference>
<dbReference type="GO" id="GO:0003676">
    <property type="term" value="F:nucleic acid binding"/>
    <property type="evidence" value="ECO:0007669"/>
    <property type="project" value="InterPro"/>
</dbReference>
<dbReference type="EMBL" id="BARU01033353">
    <property type="protein sequence ID" value="GAH66471.1"/>
    <property type="molecule type" value="Genomic_DNA"/>
</dbReference>
<dbReference type="InterPro" id="IPR003615">
    <property type="entry name" value="HNH_nuc"/>
</dbReference>
<evidence type="ECO:0000259" key="3">
    <source>
        <dbReference type="SMART" id="SM00507"/>
    </source>
</evidence>
<keyword evidence="1" id="KW-0540">Nuclease</keyword>
<evidence type="ECO:0000313" key="4">
    <source>
        <dbReference type="EMBL" id="GAH66471.1"/>
    </source>
</evidence>
<dbReference type="SMART" id="SM00507">
    <property type="entry name" value="HNHc"/>
    <property type="match status" value="1"/>
</dbReference>
<dbReference type="GO" id="GO:0004519">
    <property type="term" value="F:endonuclease activity"/>
    <property type="evidence" value="ECO:0007669"/>
    <property type="project" value="InterPro"/>
</dbReference>
<dbReference type="InterPro" id="IPR002711">
    <property type="entry name" value="HNH"/>
</dbReference>
<accession>X1H8I3</accession>
<protein>
    <recommendedName>
        <fullName evidence="3">HNH nuclease domain-containing protein</fullName>
    </recommendedName>
</protein>
<dbReference type="GO" id="GO:0008270">
    <property type="term" value="F:zinc ion binding"/>
    <property type="evidence" value="ECO:0007669"/>
    <property type="project" value="InterPro"/>
</dbReference>
<evidence type="ECO:0000256" key="2">
    <source>
        <dbReference type="ARBA" id="ARBA00022801"/>
    </source>
</evidence>
<sequence>PYKPRPGCRYLGCPNRSEKESSYCVLHKKQKERERPTSTTRGYNYRWQKVRRMYLRENPLCVECLTLGIITPATVVDHIEPHRGDYEKFWDEDNMQSLCESCHNRKTAKGL</sequence>
<dbReference type="Pfam" id="PF01844">
    <property type="entry name" value="HNH"/>
    <property type="match status" value="1"/>
</dbReference>
<dbReference type="AlphaFoldDB" id="X1H8I3"/>
<proteinExistence type="predicted"/>
<keyword evidence="2" id="KW-0378">Hydrolase</keyword>
<dbReference type="CDD" id="cd00085">
    <property type="entry name" value="HNHc"/>
    <property type="match status" value="1"/>
</dbReference>
<comment type="caution">
    <text evidence="4">The sequence shown here is derived from an EMBL/GenBank/DDBJ whole genome shotgun (WGS) entry which is preliminary data.</text>
</comment>
<organism evidence="4">
    <name type="scientific">marine sediment metagenome</name>
    <dbReference type="NCBI Taxonomy" id="412755"/>
    <lineage>
        <taxon>unclassified sequences</taxon>
        <taxon>metagenomes</taxon>
        <taxon>ecological metagenomes</taxon>
    </lineage>
</organism>
<dbReference type="Gene3D" id="1.10.30.50">
    <property type="match status" value="1"/>
</dbReference>
<name>X1H8I3_9ZZZZ</name>
<gene>
    <name evidence="4" type="ORF">S03H2_52505</name>
</gene>
<feature type="non-terminal residue" evidence="4">
    <location>
        <position position="1"/>
    </location>
</feature>